<dbReference type="InterPro" id="IPR054327">
    <property type="entry name" value="His-kinase-like_sensor"/>
</dbReference>
<dbReference type="PROSITE" id="PS50109">
    <property type="entry name" value="HIS_KIN"/>
    <property type="match status" value="1"/>
</dbReference>
<comment type="caution">
    <text evidence="9">Lacks conserved residue(s) required for the propagation of feature annotation.</text>
</comment>
<dbReference type="SMART" id="SM00086">
    <property type="entry name" value="PAC"/>
    <property type="match status" value="1"/>
</dbReference>
<evidence type="ECO:0000313" key="16">
    <source>
        <dbReference type="Proteomes" id="UP000009881"/>
    </source>
</evidence>
<keyword evidence="5" id="KW-0547">Nucleotide-binding</keyword>
<gene>
    <name evidence="15" type="ORF">C882_3402</name>
</gene>
<feature type="domain" description="PAS" evidence="13">
    <location>
        <begin position="357"/>
        <end position="413"/>
    </location>
</feature>
<dbReference type="PROSITE" id="PS50112">
    <property type="entry name" value="PAS"/>
    <property type="match status" value="1"/>
</dbReference>
<evidence type="ECO:0000259" key="13">
    <source>
        <dbReference type="PROSITE" id="PS50112"/>
    </source>
</evidence>
<evidence type="ECO:0000256" key="8">
    <source>
        <dbReference type="ARBA" id="ARBA00023012"/>
    </source>
</evidence>
<dbReference type="Proteomes" id="UP000009881">
    <property type="component" value="Unassembled WGS sequence"/>
</dbReference>
<dbReference type="InterPro" id="IPR036097">
    <property type="entry name" value="HisK_dim/P_sf"/>
</dbReference>
<keyword evidence="7" id="KW-0067">ATP-binding</keyword>
<reference evidence="15 16" key="1">
    <citation type="journal article" date="2013" name="Genome Announc.">
        <title>Draft Genome Sequence of an Alphaproteobacterium, Caenispirillum salinarum AK4(T), Isolated from a Solar Saltern.</title>
        <authorList>
            <person name="Khatri I."/>
            <person name="Singh A."/>
            <person name="Korpole S."/>
            <person name="Pinnaka A.K."/>
            <person name="Subramanian S."/>
        </authorList>
    </citation>
    <scope>NUCLEOTIDE SEQUENCE [LARGE SCALE GENOMIC DNA]</scope>
    <source>
        <strain evidence="15 16">AK4</strain>
    </source>
</reference>
<keyword evidence="10" id="KW-0472">Membrane</keyword>
<dbReference type="SMART" id="SM00387">
    <property type="entry name" value="HATPase_c"/>
    <property type="match status" value="1"/>
</dbReference>
<feature type="transmembrane region" description="Helical" evidence="10">
    <location>
        <begin position="320"/>
        <end position="339"/>
    </location>
</feature>
<evidence type="ECO:0000259" key="11">
    <source>
        <dbReference type="PROSITE" id="PS50109"/>
    </source>
</evidence>
<dbReference type="GO" id="GO:0005524">
    <property type="term" value="F:ATP binding"/>
    <property type="evidence" value="ECO:0007669"/>
    <property type="project" value="UniProtKB-KW"/>
</dbReference>
<dbReference type="InterPro" id="IPR011006">
    <property type="entry name" value="CheY-like_superfamily"/>
</dbReference>
<dbReference type="InterPro" id="IPR005467">
    <property type="entry name" value="His_kinase_dom"/>
</dbReference>
<dbReference type="InterPro" id="IPR013767">
    <property type="entry name" value="PAS_fold"/>
</dbReference>
<dbReference type="Pfam" id="PF00989">
    <property type="entry name" value="PAS"/>
    <property type="match status" value="1"/>
</dbReference>
<dbReference type="SUPFAM" id="SSF52172">
    <property type="entry name" value="CheY-like"/>
    <property type="match status" value="1"/>
</dbReference>
<evidence type="ECO:0000256" key="9">
    <source>
        <dbReference type="PROSITE-ProRule" id="PRU00169"/>
    </source>
</evidence>
<keyword evidence="4" id="KW-0808">Transferase</keyword>
<comment type="catalytic activity">
    <reaction evidence="1">
        <text>ATP + protein L-histidine = ADP + protein N-phospho-L-histidine.</text>
        <dbReference type="EC" id="2.7.13.3"/>
    </reaction>
</comment>
<dbReference type="PROSITE" id="PS50110">
    <property type="entry name" value="RESPONSE_REGULATORY"/>
    <property type="match status" value="1"/>
</dbReference>
<dbReference type="PANTHER" id="PTHR43065">
    <property type="entry name" value="SENSOR HISTIDINE KINASE"/>
    <property type="match status" value="1"/>
</dbReference>
<dbReference type="Pfam" id="PF13188">
    <property type="entry name" value="PAS_8"/>
    <property type="match status" value="1"/>
</dbReference>
<dbReference type="Gene3D" id="3.40.50.2300">
    <property type="match status" value="1"/>
</dbReference>
<proteinExistence type="predicted"/>
<dbReference type="Pfam" id="PF00512">
    <property type="entry name" value="HisKA"/>
    <property type="match status" value="1"/>
</dbReference>
<dbReference type="EMBL" id="ANHY01000005">
    <property type="protein sequence ID" value="EKV31652.1"/>
    <property type="molecule type" value="Genomic_DNA"/>
</dbReference>
<feature type="domain" description="PAC" evidence="14">
    <location>
        <begin position="431"/>
        <end position="483"/>
    </location>
</feature>
<sequence length="1129" mass="121151">MSPNETGLGSQASRARPGLYAGPAVDVAGRANERRFKVLWASVLVIVLAGLSLSAYSEYRTASRHAERAVSDSALVLKQHMSRYFDSADLIMRHTAFEVSHHGWSDWSAIDAETGQTVNEMLELDTIAADTAWVENLWLLDAEGTVRHTLRPAAPAGPEHAALADAARTAMAEPGTPVFAEPVTGRFMDWPSFLVARAVVGREGASPMGAVVLSVAGDSLADVFSQQVLGPRGTVALVRTDGMVLAHYPSTPGTSGSALKDGPLRQAVRTGVESLTLRSEALPDGRDRIASYARVDGLPLAAVATHAAADLRARLLSALWPQYLLAGLILAGLLGFYPFMMRRLRFERRAARDLAERELLFRSILNNVGVGLGLTAADGTVRFANTVFDRLLGYEPGGLTGRNIEDLTHPDDRLSTMYRISRMEALGPAGLSYEKRYLRRDGTAVEALVTLSLKPRVGEQEPLLVGVIQDLTDQRARERAIAFQNSLLRIQQEASPDALLVTDADGRLRSWNSRFRAMWGVPEALLSAGDLLPVLRHIASHVAPGTSETTDDADQAGWLRRVLTDGRVIDTLESELRDGTGASIGRVWFFRDVSERLAAETAVRESEARYRALVEQSPEAIVVHSDDRVLFANSAARTLFGYADPADWPAEPTVSAMVAPAVRDHVRSAIRASATESWNGIQEDLQRRDGSLFDAWIISAPIRVNDQPASQAVIRPLDAGQGVRGRLMQTAKMATLGQMAASVAHELSQPLNILSMGLEGIRLQQTRAPLAPQDLDARLEQATRQCGRMAEIIDHIRVFSRSSKGRHVRFDAAGPLRGAADMMRPVFEREEIELVIDLPTQLGVVEGSPLDLEQVVINLLKNAFDALQESRQRLAAERPADWRPRVTVIGHPEPESRRICVEVADTGPGIPHALLDDIFEPFFTTKTEGLGTGLGLSISMSTISRMGGTLRPANRDGAVFTIRLPLSGDHRPGAETPATAASTPSPAVVLPDAGGLSAASAAGPTGHVLLMEPEDATRQTLAVILIERGFRVTTAASAPEAEGKARLDPPQVLLAALPPAAHGDGVTDLLHRLRHRNPALAAVLLAGEGTAEDAAAALPGVTAVLDRPVAGARLLSALHAALATEAGAS</sequence>
<dbReference type="InterPro" id="IPR001610">
    <property type="entry name" value="PAC"/>
</dbReference>
<keyword evidence="3" id="KW-0597">Phosphoprotein</keyword>
<evidence type="ECO:0000259" key="14">
    <source>
        <dbReference type="PROSITE" id="PS50113"/>
    </source>
</evidence>
<dbReference type="GO" id="GO:0000155">
    <property type="term" value="F:phosphorelay sensor kinase activity"/>
    <property type="evidence" value="ECO:0007669"/>
    <property type="project" value="InterPro"/>
</dbReference>
<keyword evidence="16" id="KW-1185">Reference proteome</keyword>
<feature type="transmembrane region" description="Helical" evidence="10">
    <location>
        <begin position="38"/>
        <end position="56"/>
    </location>
</feature>
<keyword evidence="6" id="KW-0418">Kinase</keyword>
<dbReference type="SMART" id="SM00388">
    <property type="entry name" value="HisKA"/>
    <property type="match status" value="1"/>
</dbReference>
<dbReference type="NCBIfam" id="TIGR00229">
    <property type="entry name" value="sensory_box"/>
    <property type="match status" value="2"/>
</dbReference>
<dbReference type="CDD" id="cd18773">
    <property type="entry name" value="PDC1_HK_sensor"/>
    <property type="match status" value="1"/>
</dbReference>
<dbReference type="CDD" id="cd12915">
    <property type="entry name" value="PDC2_DGC_like"/>
    <property type="match status" value="1"/>
</dbReference>
<dbReference type="Pfam" id="PF12860">
    <property type="entry name" value="PAS_7"/>
    <property type="match status" value="1"/>
</dbReference>
<dbReference type="Gene3D" id="1.10.287.130">
    <property type="match status" value="1"/>
</dbReference>
<evidence type="ECO:0000256" key="7">
    <source>
        <dbReference type="ARBA" id="ARBA00022840"/>
    </source>
</evidence>
<dbReference type="eggNOG" id="COG4191">
    <property type="taxonomic scope" value="Bacteria"/>
</dbReference>
<dbReference type="STRING" id="1238182.C882_3402"/>
<dbReference type="SUPFAM" id="SSF47384">
    <property type="entry name" value="Homodimeric domain of signal transducing histidine kinase"/>
    <property type="match status" value="1"/>
</dbReference>
<dbReference type="InterPro" id="IPR000700">
    <property type="entry name" value="PAS-assoc_C"/>
</dbReference>
<accession>K9H283</accession>
<dbReference type="PRINTS" id="PR00344">
    <property type="entry name" value="BCTRLSENSOR"/>
</dbReference>
<dbReference type="AlphaFoldDB" id="K9H283"/>
<evidence type="ECO:0000256" key="10">
    <source>
        <dbReference type="SAM" id="Phobius"/>
    </source>
</evidence>
<dbReference type="SUPFAM" id="SSF55785">
    <property type="entry name" value="PYP-like sensor domain (PAS domain)"/>
    <property type="match status" value="3"/>
</dbReference>
<feature type="domain" description="Histidine kinase" evidence="11">
    <location>
        <begin position="742"/>
        <end position="968"/>
    </location>
</feature>
<keyword evidence="10" id="KW-1133">Transmembrane helix</keyword>
<dbReference type="RefSeq" id="WP_009539521.1">
    <property type="nucleotide sequence ID" value="NZ_ANHY01000005.1"/>
</dbReference>
<dbReference type="PROSITE" id="PS50113">
    <property type="entry name" value="PAC"/>
    <property type="match status" value="1"/>
</dbReference>
<dbReference type="Pfam" id="PF22588">
    <property type="entry name" value="dCache_1_like"/>
    <property type="match status" value="1"/>
</dbReference>
<dbReference type="SMART" id="SM00091">
    <property type="entry name" value="PAS"/>
    <property type="match status" value="3"/>
</dbReference>
<dbReference type="InterPro" id="IPR000014">
    <property type="entry name" value="PAS"/>
</dbReference>
<protein>
    <recommendedName>
        <fullName evidence="2">histidine kinase</fullName>
        <ecNumber evidence="2">2.7.13.3</ecNumber>
    </recommendedName>
</protein>
<keyword evidence="8" id="KW-0902">Two-component regulatory system</keyword>
<evidence type="ECO:0000256" key="4">
    <source>
        <dbReference type="ARBA" id="ARBA00022679"/>
    </source>
</evidence>
<keyword evidence="10" id="KW-0812">Transmembrane</keyword>
<evidence type="ECO:0000256" key="1">
    <source>
        <dbReference type="ARBA" id="ARBA00000085"/>
    </source>
</evidence>
<dbReference type="PANTHER" id="PTHR43065:SF42">
    <property type="entry name" value="TWO-COMPONENT SENSOR PPRA"/>
    <property type="match status" value="1"/>
</dbReference>
<dbReference type="EC" id="2.7.13.3" evidence="2"/>
<dbReference type="InterPro" id="IPR003594">
    <property type="entry name" value="HATPase_dom"/>
</dbReference>
<evidence type="ECO:0000313" key="15">
    <source>
        <dbReference type="EMBL" id="EKV31652.1"/>
    </source>
</evidence>
<comment type="caution">
    <text evidence="15">The sequence shown here is derived from an EMBL/GenBank/DDBJ whole genome shotgun (WGS) entry which is preliminary data.</text>
</comment>
<dbReference type="GO" id="GO:0006355">
    <property type="term" value="P:regulation of DNA-templated transcription"/>
    <property type="evidence" value="ECO:0007669"/>
    <property type="project" value="InterPro"/>
</dbReference>
<feature type="domain" description="Response regulatory" evidence="12">
    <location>
        <begin position="1007"/>
        <end position="1122"/>
    </location>
</feature>
<evidence type="ECO:0000256" key="2">
    <source>
        <dbReference type="ARBA" id="ARBA00012438"/>
    </source>
</evidence>
<evidence type="ECO:0000256" key="5">
    <source>
        <dbReference type="ARBA" id="ARBA00022741"/>
    </source>
</evidence>
<dbReference type="Gene3D" id="3.30.565.10">
    <property type="entry name" value="Histidine kinase-like ATPase, C-terminal domain"/>
    <property type="match status" value="1"/>
</dbReference>
<evidence type="ECO:0000259" key="12">
    <source>
        <dbReference type="PROSITE" id="PS50110"/>
    </source>
</evidence>
<dbReference type="Pfam" id="PF02518">
    <property type="entry name" value="HATPase_c"/>
    <property type="match status" value="1"/>
</dbReference>
<dbReference type="InterPro" id="IPR035965">
    <property type="entry name" value="PAS-like_dom_sf"/>
</dbReference>
<organism evidence="15 16">
    <name type="scientific">Caenispirillum salinarum AK4</name>
    <dbReference type="NCBI Taxonomy" id="1238182"/>
    <lineage>
        <taxon>Bacteria</taxon>
        <taxon>Pseudomonadati</taxon>
        <taxon>Pseudomonadota</taxon>
        <taxon>Alphaproteobacteria</taxon>
        <taxon>Rhodospirillales</taxon>
        <taxon>Novispirillaceae</taxon>
        <taxon>Caenispirillum</taxon>
    </lineage>
</organism>
<name>K9H283_9PROT</name>
<dbReference type="CDD" id="cd00082">
    <property type="entry name" value="HisKA"/>
    <property type="match status" value="1"/>
</dbReference>
<dbReference type="InterPro" id="IPR036890">
    <property type="entry name" value="HATPase_C_sf"/>
</dbReference>
<evidence type="ECO:0000256" key="6">
    <source>
        <dbReference type="ARBA" id="ARBA00022777"/>
    </source>
</evidence>
<dbReference type="SUPFAM" id="SSF55874">
    <property type="entry name" value="ATPase domain of HSP90 chaperone/DNA topoisomerase II/histidine kinase"/>
    <property type="match status" value="1"/>
</dbReference>
<dbReference type="InterPro" id="IPR004358">
    <property type="entry name" value="Sig_transdc_His_kin-like_C"/>
</dbReference>
<dbReference type="InterPro" id="IPR003661">
    <property type="entry name" value="HisK_dim/P_dom"/>
</dbReference>
<evidence type="ECO:0000256" key="3">
    <source>
        <dbReference type="ARBA" id="ARBA00022553"/>
    </source>
</evidence>
<dbReference type="Gene3D" id="3.30.450.20">
    <property type="entry name" value="PAS domain"/>
    <property type="match status" value="5"/>
</dbReference>
<dbReference type="OrthoDB" id="9789238at2"/>
<dbReference type="CDD" id="cd00130">
    <property type="entry name" value="PAS"/>
    <property type="match status" value="2"/>
</dbReference>
<dbReference type="InterPro" id="IPR001789">
    <property type="entry name" value="Sig_transdc_resp-reg_receiver"/>
</dbReference>